<reference evidence="2" key="1">
    <citation type="submission" date="2016-11" db="EMBL/GenBank/DDBJ databases">
        <authorList>
            <person name="Varghese N."/>
            <person name="Submissions S."/>
        </authorList>
    </citation>
    <scope>NUCLEOTIDE SEQUENCE [LARGE SCALE GENOMIC DNA]</scope>
    <source>
        <strain evidence="2">Sac-22</strain>
    </source>
</reference>
<proteinExistence type="predicted"/>
<evidence type="ECO:0008006" key="3">
    <source>
        <dbReference type="Google" id="ProtNLM"/>
    </source>
</evidence>
<dbReference type="PROSITE" id="PS51318">
    <property type="entry name" value="TAT"/>
    <property type="match status" value="1"/>
</dbReference>
<gene>
    <name evidence="1" type="ORF">SAMN05192549_107134</name>
</gene>
<sequence>MQTSRRSFLKIGVAGAFTLAAGGALYRLAHPPGSPNRFALEGPAQTVLNAVIPVMLGPVLPAEPAARAGALTAASQRVRDAVLGLPLATQKEVQDLFGLLALGPARRLLAGVAGGWEQADARQVTAFLQSWRTHSLQTLQVAYHALHDLIIGAWYADPSTWDSIGYPGPLKELLA</sequence>
<evidence type="ECO:0000313" key="2">
    <source>
        <dbReference type="Proteomes" id="UP000184339"/>
    </source>
</evidence>
<keyword evidence="2" id="KW-1185">Reference proteome</keyword>
<dbReference type="RefSeq" id="WP_072786385.1">
    <property type="nucleotide sequence ID" value="NZ_FRCX01000007.1"/>
</dbReference>
<evidence type="ECO:0000313" key="1">
    <source>
        <dbReference type="EMBL" id="SHN31132.1"/>
    </source>
</evidence>
<accession>A0A1M7QIW1</accession>
<protein>
    <recommendedName>
        <fullName evidence="3">Tat (Twin-arginine translocation) pathway signal sequence</fullName>
    </recommendedName>
</protein>
<dbReference type="InterPro" id="IPR006311">
    <property type="entry name" value="TAT_signal"/>
</dbReference>
<organism evidence="1 2">
    <name type="scientific">Duganella sacchari</name>
    <dbReference type="NCBI Taxonomy" id="551987"/>
    <lineage>
        <taxon>Bacteria</taxon>
        <taxon>Pseudomonadati</taxon>
        <taxon>Pseudomonadota</taxon>
        <taxon>Betaproteobacteria</taxon>
        <taxon>Burkholderiales</taxon>
        <taxon>Oxalobacteraceae</taxon>
        <taxon>Telluria group</taxon>
        <taxon>Duganella</taxon>
    </lineage>
</organism>
<name>A0A1M7QIW1_9BURK</name>
<dbReference type="Proteomes" id="UP000184339">
    <property type="component" value="Unassembled WGS sequence"/>
</dbReference>
<dbReference type="OrthoDB" id="329761at2"/>
<dbReference type="EMBL" id="FRCX01000007">
    <property type="protein sequence ID" value="SHN31132.1"/>
    <property type="molecule type" value="Genomic_DNA"/>
</dbReference>
<dbReference type="AlphaFoldDB" id="A0A1M7QIW1"/>
<dbReference type="STRING" id="551987.SAMN05192549_107134"/>